<protein>
    <recommendedName>
        <fullName evidence="3">SbsA Ig-like domain-containing protein</fullName>
    </recommendedName>
</protein>
<sequence>MSARVLRLAVGAALLLVAANCAKRAPPSGGPPDLEPPRLIASHPDSGAASVPRGVGLSLTFSEGMEPRSTADAIALAPPVEIRRFRWSGRTVTAVLAESLRADQTYTLFVGYGARDRHGNPIARGRAVVFTTGGSFPRGVIEGRLEARGFSAGSAYLWCYDAARNHAPDSTAHDFDAIGLVDPDGGFRVPGLRVPAGYRVWVFADLNNNRSFEPATDLLAPVDTLIALTTQAPEIDSLRFLVVNPRAPGHVKGAVLDSLPQHEGNLVVAAVADTDTTRRVLAMANERNEFEFQLEPGAWTLRAFRDVDKNRVWDPARESSSDPLRLRVEPAAEILDRVLVLKPPRESR</sequence>
<feature type="chain" id="PRO_5022141232" description="SbsA Ig-like domain-containing protein" evidence="2">
    <location>
        <begin position="25"/>
        <end position="348"/>
    </location>
</feature>
<proteinExistence type="predicted"/>
<gene>
    <name evidence="4" type="ORF">E6K80_10305</name>
</gene>
<evidence type="ECO:0000313" key="5">
    <source>
        <dbReference type="Proteomes" id="UP000319836"/>
    </source>
</evidence>
<dbReference type="Proteomes" id="UP000319836">
    <property type="component" value="Unassembled WGS sequence"/>
</dbReference>
<name>A0A538U1T7_UNCEI</name>
<evidence type="ECO:0000256" key="2">
    <source>
        <dbReference type="SAM" id="SignalP"/>
    </source>
</evidence>
<evidence type="ECO:0000259" key="3">
    <source>
        <dbReference type="Pfam" id="PF13205"/>
    </source>
</evidence>
<dbReference type="Pfam" id="PF13205">
    <property type="entry name" value="Big_5"/>
    <property type="match status" value="1"/>
</dbReference>
<keyword evidence="1 2" id="KW-0732">Signal</keyword>
<reference evidence="4 5" key="1">
    <citation type="journal article" date="2019" name="Nat. Microbiol.">
        <title>Mediterranean grassland soil C-N compound turnover is dependent on rainfall and depth, and is mediated by genomically divergent microorganisms.</title>
        <authorList>
            <person name="Diamond S."/>
            <person name="Andeer P.F."/>
            <person name="Li Z."/>
            <person name="Crits-Christoph A."/>
            <person name="Burstein D."/>
            <person name="Anantharaman K."/>
            <person name="Lane K.R."/>
            <person name="Thomas B.C."/>
            <person name="Pan C."/>
            <person name="Northen T.R."/>
            <person name="Banfield J.F."/>
        </authorList>
    </citation>
    <scope>NUCLEOTIDE SEQUENCE [LARGE SCALE GENOMIC DNA]</scope>
    <source>
        <strain evidence="4">WS_10</strain>
    </source>
</reference>
<organism evidence="4 5">
    <name type="scientific">Eiseniibacteriota bacterium</name>
    <dbReference type="NCBI Taxonomy" id="2212470"/>
    <lineage>
        <taxon>Bacteria</taxon>
        <taxon>Candidatus Eiseniibacteriota</taxon>
    </lineage>
</organism>
<accession>A0A538U1T7</accession>
<evidence type="ECO:0000256" key="1">
    <source>
        <dbReference type="ARBA" id="ARBA00022729"/>
    </source>
</evidence>
<dbReference type="AlphaFoldDB" id="A0A538U1T7"/>
<feature type="signal peptide" evidence="2">
    <location>
        <begin position="1"/>
        <end position="24"/>
    </location>
</feature>
<evidence type="ECO:0000313" key="4">
    <source>
        <dbReference type="EMBL" id="TMQ69866.1"/>
    </source>
</evidence>
<comment type="caution">
    <text evidence="4">The sequence shown here is derived from an EMBL/GenBank/DDBJ whole genome shotgun (WGS) entry which is preliminary data.</text>
</comment>
<dbReference type="EMBL" id="VBPA01000258">
    <property type="protein sequence ID" value="TMQ69866.1"/>
    <property type="molecule type" value="Genomic_DNA"/>
</dbReference>
<dbReference type="InterPro" id="IPR032812">
    <property type="entry name" value="SbsA_Ig"/>
</dbReference>
<feature type="domain" description="SbsA Ig-like" evidence="3">
    <location>
        <begin position="35"/>
        <end position="132"/>
    </location>
</feature>